<evidence type="ECO:0000313" key="1">
    <source>
        <dbReference type="EMBL" id="MBB1060372.1"/>
    </source>
</evidence>
<dbReference type="EMBL" id="JACHTF010000006">
    <property type="protein sequence ID" value="MBB1060372.1"/>
    <property type="molecule type" value="Genomic_DNA"/>
</dbReference>
<accession>A0A7W3TL82</accession>
<proteinExistence type="predicted"/>
<sequence>MNLVAVPVWLARHFDPESAPSHLNVLRLLRDGKLPGRKVGGTWYIDETAWLAGDDDLVQRILEAG</sequence>
<dbReference type="Proteomes" id="UP000523196">
    <property type="component" value="Unassembled WGS sequence"/>
</dbReference>
<evidence type="ECO:0000313" key="2">
    <source>
        <dbReference type="Proteomes" id="UP000523196"/>
    </source>
</evidence>
<reference evidence="1 2" key="1">
    <citation type="submission" date="2020-08" db="EMBL/GenBank/DDBJ databases">
        <authorList>
            <person name="Xu S."/>
            <person name="Li A."/>
        </authorList>
    </citation>
    <scope>NUCLEOTIDE SEQUENCE [LARGE SCALE GENOMIC DNA]</scope>
    <source>
        <strain evidence="1 2">119BY6-57</strain>
    </source>
</reference>
<organism evidence="1 2">
    <name type="scientific">Marilutibacter spongiae</name>
    <dbReference type="NCBI Taxonomy" id="2025720"/>
    <lineage>
        <taxon>Bacteria</taxon>
        <taxon>Pseudomonadati</taxon>
        <taxon>Pseudomonadota</taxon>
        <taxon>Gammaproteobacteria</taxon>
        <taxon>Lysobacterales</taxon>
        <taxon>Lysobacteraceae</taxon>
        <taxon>Marilutibacter</taxon>
    </lineage>
</organism>
<evidence type="ECO:0008006" key="3">
    <source>
        <dbReference type="Google" id="ProtNLM"/>
    </source>
</evidence>
<name>A0A7W3TL82_9GAMM</name>
<comment type="caution">
    <text evidence="1">The sequence shown here is derived from an EMBL/GenBank/DDBJ whole genome shotgun (WGS) entry which is preliminary data.</text>
</comment>
<dbReference type="RefSeq" id="WP_182686275.1">
    <property type="nucleotide sequence ID" value="NZ_JACHTF010000006.1"/>
</dbReference>
<gene>
    <name evidence="1" type="ORF">H4F98_07265</name>
</gene>
<keyword evidence="2" id="KW-1185">Reference proteome</keyword>
<dbReference type="AlphaFoldDB" id="A0A7W3TL82"/>
<protein>
    <recommendedName>
        <fullName evidence="3">Excisionase</fullName>
    </recommendedName>
</protein>